<keyword evidence="5" id="KW-0963">Cytoplasm</keyword>
<evidence type="ECO:0000256" key="10">
    <source>
        <dbReference type="ARBA" id="ARBA00023146"/>
    </source>
</evidence>
<evidence type="ECO:0000256" key="8">
    <source>
        <dbReference type="ARBA" id="ARBA00022840"/>
    </source>
</evidence>
<comment type="subcellular location">
    <subcellularLocation>
        <location evidence="1">Cytoplasm</location>
    </subcellularLocation>
</comment>
<reference evidence="14" key="1">
    <citation type="submission" date="2014-06" db="EMBL/GenBank/DDBJ databases">
        <title>Key roles for freshwater Actinobacteria revealed by deep metagenomic sequencing.</title>
        <authorList>
            <person name="Ghai R."/>
            <person name="Mizuno C.M."/>
            <person name="Picazo A."/>
            <person name="Camacho A."/>
            <person name="Rodriguez-Valera F."/>
        </authorList>
    </citation>
    <scope>NUCLEOTIDE SEQUENCE</scope>
</reference>
<dbReference type="InterPro" id="IPR001278">
    <property type="entry name" value="Arg-tRNA-ligase"/>
</dbReference>
<sequence length="578" mass="63520">MADPFISVAERLAPAFAAVAGSACDPVVRPSDRADAQANGALALAKSLGISPREVAQKVLEAAGDVSDILSSTEIAGPGFINLVFSDSFIAQQLFEATSGNRLGVRASARPETVVVDYSAPNVAKEMHVGHLRSTVIGDAIVRVLEFVGNIVIRENHIGDWGTPFGMLIEHLIDMGEQNAAHELSVGDLDGFYKEARRKFEGSDEFKDRARHRVVLLQGGDEDTLRLWRTLVSESTQYFNRVYTQLDVLLTDDDLMGESAYNHLLVPVVERLQKQGLLVESDGAEVVFADGFTNRENEPLPLIIRKGDGGYNYATTDLACVIDRVERLKATSMLYVVGAPQAQHLQMVEAVARQAGWLPEGSTMNHISFGSVLGSDRKMLKSRSGGETVKLAALLDEAVERAEVAVAEKNPDMSSADRSDVARMIGIGAVKYSDLSTDRVKDYIFDWDRMLSFEGNTAPYLQYAHARICSIFRRAGVERSSVRSVVPHIGEPQERELALRVLRFDSAVWETIDTLSPHKLCTYLFDLATDFTAFYEHCPVLKTGHEDTRESRLALCDATARVMEQGLALLGIRSPEQM</sequence>
<name>A0A094S873_9ZZZZ</name>
<dbReference type="NCBIfam" id="TIGR00456">
    <property type="entry name" value="argS"/>
    <property type="match status" value="1"/>
</dbReference>
<dbReference type="EC" id="6.1.1.19" evidence="4"/>
<keyword evidence="8" id="KW-0067">ATP-binding</keyword>
<dbReference type="InterPro" id="IPR014729">
    <property type="entry name" value="Rossmann-like_a/b/a_fold"/>
</dbReference>
<dbReference type="GO" id="GO:0004814">
    <property type="term" value="F:arginine-tRNA ligase activity"/>
    <property type="evidence" value="ECO:0007669"/>
    <property type="project" value="UniProtKB-EC"/>
</dbReference>
<dbReference type="PROSITE" id="PS00178">
    <property type="entry name" value="AA_TRNA_LIGASE_I"/>
    <property type="match status" value="1"/>
</dbReference>
<dbReference type="Gene3D" id="3.30.1360.70">
    <property type="entry name" value="Arginyl tRNA synthetase N-terminal domain"/>
    <property type="match status" value="1"/>
</dbReference>
<gene>
    <name evidence="14" type="ORF">GM51_18040</name>
</gene>
<dbReference type="SUPFAM" id="SSF47323">
    <property type="entry name" value="Anticodon-binding domain of a subclass of class I aminoacyl-tRNA synthetases"/>
    <property type="match status" value="1"/>
</dbReference>
<evidence type="ECO:0000256" key="1">
    <source>
        <dbReference type="ARBA" id="ARBA00004496"/>
    </source>
</evidence>
<comment type="similarity">
    <text evidence="2">Belongs to the class-I aminoacyl-tRNA synthetase family.</text>
</comment>
<evidence type="ECO:0000256" key="4">
    <source>
        <dbReference type="ARBA" id="ARBA00012837"/>
    </source>
</evidence>
<dbReference type="PANTHER" id="PTHR11956:SF5">
    <property type="entry name" value="ARGININE--TRNA LIGASE, CYTOPLASMIC"/>
    <property type="match status" value="1"/>
</dbReference>
<dbReference type="SMART" id="SM01016">
    <property type="entry name" value="Arg_tRNA_synt_N"/>
    <property type="match status" value="1"/>
</dbReference>
<dbReference type="Pfam" id="PF05746">
    <property type="entry name" value="DALR_1"/>
    <property type="match status" value="1"/>
</dbReference>
<dbReference type="InterPro" id="IPR008909">
    <property type="entry name" value="DALR_anticod-bd"/>
</dbReference>
<evidence type="ECO:0000256" key="5">
    <source>
        <dbReference type="ARBA" id="ARBA00022490"/>
    </source>
</evidence>
<evidence type="ECO:0000256" key="2">
    <source>
        <dbReference type="ARBA" id="ARBA00005594"/>
    </source>
</evidence>
<evidence type="ECO:0000256" key="7">
    <source>
        <dbReference type="ARBA" id="ARBA00022741"/>
    </source>
</evidence>
<comment type="catalytic activity">
    <reaction evidence="11">
        <text>tRNA(Arg) + L-arginine + ATP = L-arginyl-tRNA(Arg) + AMP + diphosphate</text>
        <dbReference type="Rhea" id="RHEA:20301"/>
        <dbReference type="Rhea" id="RHEA-COMP:9658"/>
        <dbReference type="Rhea" id="RHEA-COMP:9673"/>
        <dbReference type="ChEBI" id="CHEBI:30616"/>
        <dbReference type="ChEBI" id="CHEBI:32682"/>
        <dbReference type="ChEBI" id="CHEBI:33019"/>
        <dbReference type="ChEBI" id="CHEBI:78442"/>
        <dbReference type="ChEBI" id="CHEBI:78513"/>
        <dbReference type="ChEBI" id="CHEBI:456215"/>
        <dbReference type="EC" id="6.1.1.19"/>
    </reaction>
</comment>
<evidence type="ECO:0000256" key="6">
    <source>
        <dbReference type="ARBA" id="ARBA00022598"/>
    </source>
</evidence>
<dbReference type="FunFam" id="1.10.730.10:FF:000008">
    <property type="entry name" value="Arginine--tRNA ligase"/>
    <property type="match status" value="1"/>
</dbReference>
<feature type="domain" description="Arginyl tRNA synthetase N-terminal" evidence="13">
    <location>
        <begin position="6"/>
        <end position="85"/>
    </location>
</feature>
<evidence type="ECO:0000313" key="14">
    <source>
        <dbReference type="EMBL" id="KGA14128.1"/>
    </source>
</evidence>
<keyword evidence="6" id="KW-0436">Ligase</keyword>
<dbReference type="SUPFAM" id="SSF52374">
    <property type="entry name" value="Nucleotidylyl transferase"/>
    <property type="match status" value="1"/>
</dbReference>
<dbReference type="HAMAP" id="MF_00123">
    <property type="entry name" value="Arg_tRNA_synth"/>
    <property type="match status" value="1"/>
</dbReference>
<dbReference type="GO" id="GO:0005737">
    <property type="term" value="C:cytoplasm"/>
    <property type="evidence" value="ECO:0007669"/>
    <property type="project" value="UniProtKB-SubCell"/>
</dbReference>
<dbReference type="SUPFAM" id="SSF55190">
    <property type="entry name" value="Arginyl-tRNA synthetase (ArgRS), N-terminal 'additional' domain"/>
    <property type="match status" value="1"/>
</dbReference>
<keyword evidence="10 14" id="KW-0030">Aminoacyl-tRNA synthetase</keyword>
<dbReference type="GO" id="GO:0006420">
    <property type="term" value="P:arginyl-tRNA aminoacylation"/>
    <property type="evidence" value="ECO:0007669"/>
    <property type="project" value="InterPro"/>
</dbReference>
<evidence type="ECO:0000256" key="11">
    <source>
        <dbReference type="ARBA" id="ARBA00049339"/>
    </source>
</evidence>
<keyword evidence="7" id="KW-0547">Nucleotide-binding</keyword>
<evidence type="ECO:0000256" key="3">
    <source>
        <dbReference type="ARBA" id="ARBA00011245"/>
    </source>
</evidence>
<evidence type="ECO:0000259" key="12">
    <source>
        <dbReference type="SMART" id="SM00836"/>
    </source>
</evidence>
<comment type="subunit">
    <text evidence="3">Monomer.</text>
</comment>
<comment type="caution">
    <text evidence="14">The sequence shown here is derived from an EMBL/GenBank/DDBJ whole genome shotgun (WGS) entry which is preliminary data.</text>
</comment>
<dbReference type="EMBL" id="JNSL01000159">
    <property type="protein sequence ID" value="KGA14128.1"/>
    <property type="molecule type" value="Genomic_DNA"/>
</dbReference>
<keyword evidence="9" id="KW-0648">Protein biosynthesis</keyword>
<dbReference type="AlphaFoldDB" id="A0A094S873"/>
<protein>
    <recommendedName>
        <fullName evidence="4">arginine--tRNA ligase</fullName>
        <ecNumber evidence="4">6.1.1.19</ecNumber>
    </recommendedName>
</protein>
<dbReference type="GO" id="GO:0005524">
    <property type="term" value="F:ATP binding"/>
    <property type="evidence" value="ECO:0007669"/>
    <property type="project" value="UniProtKB-KW"/>
</dbReference>
<dbReference type="PANTHER" id="PTHR11956">
    <property type="entry name" value="ARGINYL-TRNA SYNTHETASE"/>
    <property type="match status" value="1"/>
</dbReference>
<dbReference type="InterPro" id="IPR001412">
    <property type="entry name" value="aa-tRNA-synth_I_CS"/>
</dbReference>
<dbReference type="CDD" id="cd07956">
    <property type="entry name" value="Anticodon_Ia_Arg"/>
    <property type="match status" value="1"/>
</dbReference>
<organism evidence="14">
    <name type="scientific">freshwater metagenome</name>
    <dbReference type="NCBI Taxonomy" id="449393"/>
    <lineage>
        <taxon>unclassified sequences</taxon>
        <taxon>metagenomes</taxon>
        <taxon>ecological metagenomes</taxon>
    </lineage>
</organism>
<dbReference type="SMART" id="SM00836">
    <property type="entry name" value="DALR_1"/>
    <property type="match status" value="1"/>
</dbReference>
<proteinExistence type="inferred from homology"/>
<dbReference type="Gene3D" id="1.10.730.10">
    <property type="entry name" value="Isoleucyl-tRNA Synthetase, Domain 1"/>
    <property type="match status" value="1"/>
</dbReference>
<evidence type="ECO:0000259" key="13">
    <source>
        <dbReference type="SMART" id="SM01016"/>
    </source>
</evidence>
<dbReference type="InterPro" id="IPR036695">
    <property type="entry name" value="Arg-tRNA-synth_N_sf"/>
</dbReference>
<accession>A0A094S873</accession>
<feature type="domain" description="DALR anticodon binding" evidence="12">
    <location>
        <begin position="461"/>
        <end position="578"/>
    </location>
</feature>
<dbReference type="FunFam" id="3.40.50.620:FF:000030">
    <property type="entry name" value="Arginine--tRNA ligase"/>
    <property type="match status" value="1"/>
</dbReference>
<dbReference type="InterPro" id="IPR035684">
    <property type="entry name" value="ArgRS_core"/>
</dbReference>
<dbReference type="Pfam" id="PF00750">
    <property type="entry name" value="tRNA-synt_1d"/>
    <property type="match status" value="1"/>
</dbReference>
<dbReference type="Gene3D" id="3.40.50.620">
    <property type="entry name" value="HUPs"/>
    <property type="match status" value="1"/>
</dbReference>
<dbReference type="Pfam" id="PF03485">
    <property type="entry name" value="Arg_tRNA_synt_N"/>
    <property type="match status" value="1"/>
</dbReference>
<dbReference type="InterPro" id="IPR005148">
    <property type="entry name" value="Arg-tRNA-synth_N"/>
</dbReference>
<dbReference type="InterPro" id="IPR009080">
    <property type="entry name" value="tRNAsynth_Ia_anticodon-bd"/>
</dbReference>
<evidence type="ECO:0000256" key="9">
    <source>
        <dbReference type="ARBA" id="ARBA00022917"/>
    </source>
</evidence>
<dbReference type="PRINTS" id="PR01038">
    <property type="entry name" value="TRNASYNTHARG"/>
</dbReference>